<evidence type="ECO:0000256" key="1">
    <source>
        <dbReference type="ARBA" id="ARBA00006738"/>
    </source>
</evidence>
<dbReference type="EMBL" id="PNGC01000001">
    <property type="protein sequence ID" value="PMB91048.1"/>
    <property type="molecule type" value="Genomic_DNA"/>
</dbReference>
<keyword evidence="2" id="KW-0378">Hydrolase</keyword>
<dbReference type="PANTHER" id="PTHR34039">
    <property type="entry name" value="UPF0102 PROTEIN YRAN"/>
    <property type="match status" value="1"/>
</dbReference>
<protein>
    <submittedName>
        <fullName evidence="2">Endonuclease</fullName>
    </submittedName>
</protein>
<dbReference type="Gene3D" id="3.40.1350.10">
    <property type="match status" value="1"/>
</dbReference>
<gene>
    <name evidence="2" type="ORF">CJ240_04970</name>
</gene>
<proteinExistence type="inferred from homology"/>
<reference evidence="2 3" key="1">
    <citation type="submission" date="2017-09" db="EMBL/GenBank/DDBJ databases">
        <title>Bacterial strain isolated from the female urinary microbiota.</title>
        <authorList>
            <person name="Thomas-White K."/>
            <person name="Kumar N."/>
            <person name="Forster S."/>
            <person name="Putonti C."/>
            <person name="Lawley T."/>
            <person name="Wolfe A.J."/>
        </authorList>
    </citation>
    <scope>NUCLEOTIDE SEQUENCE [LARGE SCALE GENOMIC DNA]</scope>
    <source>
        <strain evidence="2 3">UMB0744</strain>
    </source>
</reference>
<dbReference type="InterPro" id="IPR011335">
    <property type="entry name" value="Restrct_endonuc-II-like"/>
</dbReference>
<dbReference type="InterPro" id="IPR011856">
    <property type="entry name" value="tRNA_endonuc-like_dom_sf"/>
</dbReference>
<sequence>MEATNTKAMKGIKSYLERRGFEILEENWAHGGDAIDFIANEGDDLVFIGCQLRQNSGEGFPEEVLNRDSLERLAAAYLAEHLASGDCAVRFDAVSILTLGDERALLRHHQNALCEL</sequence>
<dbReference type="RefSeq" id="WP_102184196.1">
    <property type="nucleotide sequence ID" value="NZ_PNGC01000001.1"/>
</dbReference>
<keyword evidence="3" id="KW-1185">Reference proteome</keyword>
<dbReference type="InterPro" id="IPR003509">
    <property type="entry name" value="UPF0102_YraN-like"/>
</dbReference>
<dbReference type="PANTHER" id="PTHR34039:SF1">
    <property type="entry name" value="UPF0102 PROTEIN YRAN"/>
    <property type="match status" value="1"/>
</dbReference>
<evidence type="ECO:0000313" key="3">
    <source>
        <dbReference type="Proteomes" id="UP000243201"/>
    </source>
</evidence>
<keyword evidence="2" id="KW-0255">Endonuclease</keyword>
<dbReference type="Pfam" id="PF02021">
    <property type="entry name" value="UPF0102"/>
    <property type="match status" value="1"/>
</dbReference>
<comment type="similarity">
    <text evidence="1">Belongs to the UPF0102 family.</text>
</comment>
<dbReference type="Proteomes" id="UP000243201">
    <property type="component" value="Unassembled WGS sequence"/>
</dbReference>
<accession>A0ABX4US21</accession>
<evidence type="ECO:0000313" key="2">
    <source>
        <dbReference type="EMBL" id="PMB91048.1"/>
    </source>
</evidence>
<dbReference type="SUPFAM" id="SSF52980">
    <property type="entry name" value="Restriction endonuclease-like"/>
    <property type="match status" value="1"/>
</dbReference>
<keyword evidence="2" id="KW-0540">Nuclease</keyword>
<dbReference type="GO" id="GO:0004519">
    <property type="term" value="F:endonuclease activity"/>
    <property type="evidence" value="ECO:0007669"/>
    <property type="project" value="UniProtKB-KW"/>
</dbReference>
<comment type="caution">
    <text evidence="2">The sequence shown here is derived from an EMBL/GenBank/DDBJ whole genome shotgun (WGS) entry which is preliminary data.</text>
</comment>
<name>A0ABX4US21_9ACTO</name>
<organism evidence="2 3">
    <name type="scientific">Varibaculum cambriense</name>
    <dbReference type="NCBI Taxonomy" id="184870"/>
    <lineage>
        <taxon>Bacteria</taxon>
        <taxon>Bacillati</taxon>
        <taxon>Actinomycetota</taxon>
        <taxon>Actinomycetes</taxon>
        <taxon>Actinomycetales</taxon>
        <taxon>Actinomycetaceae</taxon>
        <taxon>Varibaculum</taxon>
    </lineage>
</organism>